<dbReference type="AlphaFoldDB" id="A0A8H7F162"/>
<name>A0A8H7F162_AGABI</name>
<feature type="transmembrane region" description="Helical" evidence="1">
    <location>
        <begin position="13"/>
        <end position="31"/>
    </location>
</feature>
<feature type="transmembrane region" description="Helical" evidence="1">
    <location>
        <begin position="43"/>
        <end position="61"/>
    </location>
</feature>
<feature type="transmembrane region" description="Helical" evidence="1">
    <location>
        <begin position="212"/>
        <end position="234"/>
    </location>
</feature>
<reference evidence="2 3" key="1">
    <citation type="journal article" name="Sci. Rep.">
        <title>Telomere-to-telomere assembled and centromere annotated genomes of the two main subspecies of the button mushroom Agaricus bisporus reveal especially polymorphic chromosome ends.</title>
        <authorList>
            <person name="Sonnenberg A.S.M."/>
            <person name="Sedaghat-Telgerd N."/>
            <person name="Lavrijssen B."/>
            <person name="Ohm R.A."/>
            <person name="Hendrickx P.M."/>
            <person name="Scholtmeijer K."/>
            <person name="Baars J.J.P."/>
            <person name="van Peer A."/>
        </authorList>
    </citation>
    <scope>NUCLEOTIDE SEQUENCE [LARGE SCALE GENOMIC DNA]</scope>
    <source>
        <strain evidence="2 3">H119_p4</strain>
    </source>
</reference>
<feature type="transmembrane region" description="Helical" evidence="1">
    <location>
        <begin position="240"/>
        <end position="261"/>
    </location>
</feature>
<sequence length="272" mass="30554">MVSPNGQVIAWDALMFISIVLLVMTIVPPLFSPYVVRRKTWHTLMLSMLVFAIGEILLVGQQTTDFPNHGLCLVQVGIIQATPPLIGTAMAAYVIDIYVSIRRMFMSDNWEDGPESRNEIILLFIPWIVLFLVFFETVLVVGLPGDQLTLSTPHYYCRTLSRTSIIVSVVLVVLTGVIAIGVQAATAWMLYKNWLREKKWSITSTMRKYIHAFIRTITFTVIALMGMGLGVAIISTADTVFTYVILLPFVPLGAVAIFGTYKDIMSFYVFWK</sequence>
<accession>A0A8H7F162</accession>
<evidence type="ECO:0000313" key="2">
    <source>
        <dbReference type="EMBL" id="KAF7771760.1"/>
    </source>
</evidence>
<feature type="transmembrane region" description="Helical" evidence="1">
    <location>
        <begin position="73"/>
        <end position="99"/>
    </location>
</feature>
<keyword evidence="1" id="KW-1133">Transmembrane helix</keyword>
<feature type="transmembrane region" description="Helical" evidence="1">
    <location>
        <begin position="165"/>
        <end position="191"/>
    </location>
</feature>
<feature type="transmembrane region" description="Helical" evidence="1">
    <location>
        <begin position="120"/>
        <end position="145"/>
    </location>
</feature>
<evidence type="ECO:0000313" key="3">
    <source>
        <dbReference type="Proteomes" id="UP000629468"/>
    </source>
</evidence>
<evidence type="ECO:0000256" key="1">
    <source>
        <dbReference type="SAM" id="Phobius"/>
    </source>
</evidence>
<dbReference type="EMBL" id="JABXXO010000008">
    <property type="protein sequence ID" value="KAF7771760.1"/>
    <property type="molecule type" value="Genomic_DNA"/>
</dbReference>
<comment type="caution">
    <text evidence="2">The sequence shown here is derived from an EMBL/GenBank/DDBJ whole genome shotgun (WGS) entry which is preliminary data.</text>
</comment>
<dbReference type="Proteomes" id="UP000629468">
    <property type="component" value="Unassembled WGS sequence"/>
</dbReference>
<protein>
    <submittedName>
        <fullName evidence="2">Uncharacterized protein</fullName>
    </submittedName>
</protein>
<proteinExistence type="predicted"/>
<gene>
    <name evidence="2" type="ORF">Agabi119p4_6071</name>
</gene>
<keyword evidence="1" id="KW-0472">Membrane</keyword>
<keyword evidence="1" id="KW-0812">Transmembrane</keyword>
<organism evidence="2 3">
    <name type="scientific">Agaricus bisporus var. burnettii</name>
    <dbReference type="NCBI Taxonomy" id="192524"/>
    <lineage>
        <taxon>Eukaryota</taxon>
        <taxon>Fungi</taxon>
        <taxon>Dikarya</taxon>
        <taxon>Basidiomycota</taxon>
        <taxon>Agaricomycotina</taxon>
        <taxon>Agaricomycetes</taxon>
        <taxon>Agaricomycetidae</taxon>
        <taxon>Agaricales</taxon>
        <taxon>Agaricineae</taxon>
        <taxon>Agaricaceae</taxon>
        <taxon>Agaricus</taxon>
    </lineage>
</organism>